<dbReference type="GO" id="GO:0031902">
    <property type="term" value="C:late endosome membrane"/>
    <property type="evidence" value="ECO:0007669"/>
    <property type="project" value="UniProtKB-SubCell"/>
</dbReference>
<keyword evidence="18" id="KW-1185">Reference proteome</keyword>
<dbReference type="InterPro" id="IPR018303">
    <property type="entry name" value="ATPase_P-typ_P_site"/>
</dbReference>
<evidence type="ECO:0000313" key="18">
    <source>
        <dbReference type="Proteomes" id="UP000053240"/>
    </source>
</evidence>
<evidence type="ECO:0000256" key="8">
    <source>
        <dbReference type="ARBA" id="ARBA00022840"/>
    </source>
</evidence>
<dbReference type="Pfam" id="PF13246">
    <property type="entry name" value="Cation_ATPase"/>
    <property type="match status" value="1"/>
</dbReference>
<dbReference type="Pfam" id="PF00690">
    <property type="entry name" value="Cation_ATPase_N"/>
    <property type="match status" value="1"/>
</dbReference>
<keyword evidence="7" id="KW-0967">Endosome</keyword>
<feature type="transmembrane region" description="Helical" evidence="14">
    <location>
        <begin position="255"/>
        <end position="275"/>
    </location>
</feature>
<dbReference type="InterPro" id="IPR023214">
    <property type="entry name" value="HAD_sf"/>
</dbReference>
<dbReference type="SUPFAM" id="SSF81660">
    <property type="entry name" value="Metal cation-transporting ATPase, ATP-binding domain N"/>
    <property type="match status" value="1"/>
</dbReference>
<feature type="transmembrane region" description="Helical" evidence="14">
    <location>
        <begin position="91"/>
        <end position="108"/>
    </location>
</feature>
<dbReference type="InterPro" id="IPR059000">
    <property type="entry name" value="ATPase_P-type_domA"/>
</dbReference>
<dbReference type="Proteomes" id="UP000053240">
    <property type="component" value="Unassembled WGS sequence"/>
</dbReference>
<evidence type="ECO:0000259" key="15">
    <source>
        <dbReference type="Pfam" id="PF00122"/>
    </source>
</evidence>
<dbReference type="GO" id="GO:0140358">
    <property type="term" value="F:P-type transmembrane transporter activity"/>
    <property type="evidence" value="ECO:0007669"/>
    <property type="project" value="InterPro"/>
</dbReference>
<dbReference type="SUPFAM" id="SSF81665">
    <property type="entry name" value="Calcium ATPase, transmembrane domain M"/>
    <property type="match status" value="1"/>
</dbReference>
<dbReference type="InterPro" id="IPR036412">
    <property type="entry name" value="HAD-like_sf"/>
</dbReference>
<evidence type="ECO:0000259" key="16">
    <source>
        <dbReference type="Pfam" id="PF00690"/>
    </source>
</evidence>
<evidence type="ECO:0000256" key="3">
    <source>
        <dbReference type="ARBA" id="ARBA00022553"/>
    </source>
</evidence>
<comment type="catalytic activity">
    <reaction evidence="13">
        <text>ATP + H2O = ADP + phosphate + H(+)</text>
        <dbReference type="Rhea" id="RHEA:13065"/>
        <dbReference type="ChEBI" id="CHEBI:15377"/>
        <dbReference type="ChEBI" id="CHEBI:15378"/>
        <dbReference type="ChEBI" id="CHEBI:30616"/>
        <dbReference type="ChEBI" id="CHEBI:43474"/>
        <dbReference type="ChEBI" id="CHEBI:456216"/>
    </reaction>
</comment>
<reference evidence="17 18" key="1">
    <citation type="journal article" date="2015" name="Nat. Commun.">
        <title>Outbred genome sequencing and CRISPR/Cas9 gene editing in butterflies.</title>
        <authorList>
            <person name="Li X."/>
            <person name="Fan D."/>
            <person name="Zhang W."/>
            <person name="Liu G."/>
            <person name="Zhang L."/>
            <person name="Zhao L."/>
            <person name="Fang X."/>
            <person name="Chen L."/>
            <person name="Dong Y."/>
            <person name="Chen Y."/>
            <person name="Ding Y."/>
            <person name="Zhao R."/>
            <person name="Feng M."/>
            <person name="Zhu Y."/>
            <person name="Feng Y."/>
            <person name="Jiang X."/>
            <person name="Zhu D."/>
            <person name="Xiang H."/>
            <person name="Feng X."/>
            <person name="Li S."/>
            <person name="Wang J."/>
            <person name="Zhang G."/>
            <person name="Kronforst M.R."/>
            <person name="Wang W."/>
        </authorList>
    </citation>
    <scope>NUCLEOTIDE SEQUENCE [LARGE SCALE GENOMIC DNA]</scope>
    <source>
        <strain evidence="17">Ya'a_city_454_Pm</strain>
        <tissue evidence="17">Whole body</tissue>
    </source>
</reference>
<keyword evidence="3" id="KW-0597">Phosphoprotein</keyword>
<evidence type="ECO:0000256" key="11">
    <source>
        <dbReference type="ARBA" id="ARBA00022989"/>
    </source>
</evidence>
<evidence type="ECO:0000256" key="12">
    <source>
        <dbReference type="ARBA" id="ARBA00023136"/>
    </source>
</evidence>
<dbReference type="PANTHER" id="PTHR45630:SF8">
    <property type="entry name" value="CATION-TRANSPORTING ATPASE"/>
    <property type="match status" value="1"/>
</dbReference>
<dbReference type="Gene3D" id="3.40.1110.10">
    <property type="entry name" value="Calcium-transporting ATPase, cytoplasmic domain N"/>
    <property type="match status" value="1"/>
</dbReference>
<gene>
    <name evidence="17" type="ORF">RR48_14986</name>
</gene>
<keyword evidence="9" id="KW-0460">Magnesium</keyword>
<dbReference type="GO" id="GO:0046872">
    <property type="term" value="F:metal ion binding"/>
    <property type="evidence" value="ECO:0007669"/>
    <property type="project" value="UniProtKB-KW"/>
</dbReference>
<evidence type="ECO:0000256" key="1">
    <source>
        <dbReference type="ARBA" id="ARBA00004107"/>
    </source>
</evidence>
<evidence type="ECO:0000256" key="14">
    <source>
        <dbReference type="SAM" id="Phobius"/>
    </source>
</evidence>
<dbReference type="GO" id="GO:0016887">
    <property type="term" value="F:ATP hydrolysis activity"/>
    <property type="evidence" value="ECO:0007669"/>
    <property type="project" value="InterPro"/>
</dbReference>
<proteinExistence type="inferred from homology"/>
<dbReference type="InterPro" id="IPR008250">
    <property type="entry name" value="ATPase_P-typ_transduc_dom_A_sf"/>
</dbReference>
<evidence type="ECO:0000256" key="9">
    <source>
        <dbReference type="ARBA" id="ARBA00022842"/>
    </source>
</evidence>
<accession>A0A194R0W8</accession>
<evidence type="ECO:0000256" key="7">
    <source>
        <dbReference type="ARBA" id="ARBA00022753"/>
    </source>
</evidence>
<dbReference type="STRING" id="76193.A0A194R0W8"/>
<feature type="domain" description="Cation-transporting P-type ATPase N-terminal" evidence="16">
    <location>
        <begin position="201"/>
        <end position="250"/>
    </location>
</feature>
<dbReference type="FunFam" id="1.20.1110.10:FF:000023">
    <property type="entry name" value="Cation-transporting ATPase"/>
    <property type="match status" value="1"/>
</dbReference>
<dbReference type="SUPFAM" id="SSF56784">
    <property type="entry name" value="HAD-like"/>
    <property type="match status" value="1"/>
</dbReference>
<evidence type="ECO:0000256" key="10">
    <source>
        <dbReference type="ARBA" id="ARBA00022967"/>
    </source>
</evidence>
<dbReference type="GO" id="GO:0006874">
    <property type="term" value="P:intracellular calcium ion homeostasis"/>
    <property type="evidence" value="ECO:0007669"/>
    <property type="project" value="TreeGrafter"/>
</dbReference>
<dbReference type="SUPFAM" id="SSF81653">
    <property type="entry name" value="Calcium ATPase, transduction domain A"/>
    <property type="match status" value="1"/>
</dbReference>
<dbReference type="GO" id="GO:0019829">
    <property type="term" value="F:ATPase-coupled monoatomic cation transmembrane transporter activity"/>
    <property type="evidence" value="ECO:0007669"/>
    <property type="project" value="TreeGrafter"/>
</dbReference>
<dbReference type="Gene3D" id="2.70.150.10">
    <property type="entry name" value="Calcium-transporting ATPase, cytoplasmic transduction domain A"/>
    <property type="match status" value="1"/>
</dbReference>
<feature type="transmembrane region" description="Helical" evidence="14">
    <location>
        <begin position="936"/>
        <end position="959"/>
    </location>
</feature>
<keyword evidence="5" id="KW-0479">Metal-binding</keyword>
<dbReference type="NCBIfam" id="TIGR01494">
    <property type="entry name" value="ATPase_P-type"/>
    <property type="match status" value="2"/>
</dbReference>
<dbReference type="InterPro" id="IPR004014">
    <property type="entry name" value="ATPase_P-typ_cation-transptr_N"/>
</dbReference>
<protein>
    <submittedName>
        <fullName evidence="17">Putative cation-transporting ATPase 13A3</fullName>
    </submittedName>
</protein>
<dbReference type="InterPro" id="IPR001757">
    <property type="entry name" value="P_typ_ATPase"/>
</dbReference>
<feature type="transmembrane region" description="Helical" evidence="14">
    <location>
        <begin position="467"/>
        <end position="489"/>
    </location>
</feature>
<dbReference type="InParanoid" id="A0A194R0W8"/>
<feature type="transmembrane region" description="Helical" evidence="14">
    <location>
        <begin position="434"/>
        <end position="455"/>
    </location>
</feature>
<keyword evidence="8" id="KW-0067">ATP-binding</keyword>
<keyword evidence="12 14" id="KW-0472">Membrane</keyword>
<feature type="transmembrane region" description="Helical" evidence="14">
    <location>
        <begin position="980"/>
        <end position="1000"/>
    </location>
</feature>
<evidence type="ECO:0000313" key="17">
    <source>
        <dbReference type="EMBL" id="KPJ11347.1"/>
    </source>
</evidence>
<dbReference type="GO" id="GO:0005524">
    <property type="term" value="F:ATP binding"/>
    <property type="evidence" value="ECO:0007669"/>
    <property type="project" value="UniProtKB-KW"/>
</dbReference>
<dbReference type="FunFam" id="3.40.1110.10:FF:000026">
    <property type="entry name" value="Cation-transporting ATPase"/>
    <property type="match status" value="1"/>
</dbReference>
<dbReference type="PANTHER" id="PTHR45630">
    <property type="entry name" value="CATION-TRANSPORTING ATPASE-RELATED"/>
    <property type="match status" value="1"/>
</dbReference>
<evidence type="ECO:0000256" key="13">
    <source>
        <dbReference type="ARBA" id="ARBA00049360"/>
    </source>
</evidence>
<dbReference type="PROSITE" id="PS00154">
    <property type="entry name" value="ATPASE_E1_E2"/>
    <property type="match status" value="1"/>
</dbReference>
<dbReference type="InterPro" id="IPR006544">
    <property type="entry name" value="P-type_TPase_V"/>
</dbReference>
<dbReference type="PRINTS" id="PR00119">
    <property type="entry name" value="CATATPASE"/>
</dbReference>
<dbReference type="Pfam" id="PF00122">
    <property type="entry name" value="E1-E2_ATPase"/>
    <property type="match status" value="1"/>
</dbReference>
<comment type="similarity">
    <text evidence="2">Belongs to the cation transport ATPase (P-type) (TC 3.A.3) family. Type V subfamily.</text>
</comment>
<keyword evidence="4 14" id="KW-0812">Transmembrane</keyword>
<comment type="subcellular location">
    <subcellularLocation>
        <location evidence="1">Late endosome membrane</location>
        <topology evidence="1">Multi-pass membrane protein</topology>
    </subcellularLocation>
</comment>
<dbReference type="InterPro" id="IPR023298">
    <property type="entry name" value="ATPase_P-typ_TM_dom_sf"/>
</dbReference>
<dbReference type="NCBIfam" id="TIGR01657">
    <property type="entry name" value="P-ATPase-V"/>
    <property type="match status" value="1"/>
</dbReference>
<dbReference type="Gene3D" id="3.40.50.1000">
    <property type="entry name" value="HAD superfamily/HAD-like"/>
    <property type="match status" value="1"/>
</dbReference>
<keyword evidence="11 14" id="KW-1133">Transmembrane helix</keyword>
<keyword evidence="10" id="KW-1278">Translocase</keyword>
<dbReference type="EMBL" id="KQ460883">
    <property type="protein sequence ID" value="KPJ11347.1"/>
    <property type="molecule type" value="Genomic_DNA"/>
</dbReference>
<dbReference type="GO" id="GO:0015203">
    <property type="term" value="F:polyamine transmembrane transporter activity"/>
    <property type="evidence" value="ECO:0007669"/>
    <property type="project" value="TreeGrafter"/>
</dbReference>
<organism evidence="17 18">
    <name type="scientific">Papilio machaon</name>
    <name type="common">Old World swallowtail butterfly</name>
    <dbReference type="NCBI Taxonomy" id="76193"/>
    <lineage>
        <taxon>Eukaryota</taxon>
        <taxon>Metazoa</taxon>
        <taxon>Ecdysozoa</taxon>
        <taxon>Arthropoda</taxon>
        <taxon>Hexapoda</taxon>
        <taxon>Insecta</taxon>
        <taxon>Pterygota</taxon>
        <taxon>Neoptera</taxon>
        <taxon>Endopterygota</taxon>
        <taxon>Lepidoptera</taxon>
        <taxon>Glossata</taxon>
        <taxon>Ditrysia</taxon>
        <taxon>Papilionoidea</taxon>
        <taxon>Papilionidae</taxon>
        <taxon>Papilioninae</taxon>
        <taxon>Papilio</taxon>
    </lineage>
</organism>
<evidence type="ECO:0000256" key="4">
    <source>
        <dbReference type="ARBA" id="ARBA00022692"/>
    </source>
</evidence>
<feature type="transmembrane region" description="Helical" evidence="14">
    <location>
        <begin position="911"/>
        <end position="930"/>
    </location>
</feature>
<dbReference type="InterPro" id="IPR023299">
    <property type="entry name" value="ATPase_P-typ_cyto_dom_N"/>
</dbReference>
<feature type="domain" description="P-type ATPase A" evidence="15">
    <location>
        <begin position="296"/>
        <end position="417"/>
    </location>
</feature>
<name>A0A194R0W8_PAPMA</name>
<keyword evidence="6" id="KW-0547">Nucleotide-binding</keyword>
<evidence type="ECO:0000256" key="6">
    <source>
        <dbReference type="ARBA" id="ARBA00022741"/>
    </source>
</evidence>
<evidence type="ECO:0000256" key="5">
    <source>
        <dbReference type="ARBA" id="ARBA00022723"/>
    </source>
</evidence>
<evidence type="ECO:0000256" key="2">
    <source>
        <dbReference type="ARBA" id="ARBA00006000"/>
    </source>
</evidence>
<sequence>MPNMSKSSVVSEEYEVIGDPQWQVFENAVDDQIIRIFFVDNKGLNSISNLNSEEKKEYEVIGDPQWQVFENAVDDQIIRIRGYKYSKLRSILFHSVCLALGGLPYFALSNYPKYYKLQYIKSSLKYANVICGKCVSHPEKKFDMEPVYEVDLNLSNHRDNKLRFFIYQQNRYVWLSDHGVFINVQTLNEKMTINLLMENMCGINKRQQNELLKLYGYNSVEVDVKSYWSLFTNEVFNPFYLFQIFSIVLWSLDEYYQYATCVFFLSVGSCMLALYQTKQMSIKLHEMASSTNALTVRVLRPTRGGTGREECVVTSSRLVPGDVLVLPPDGCIMPCDAMLIAGSCIVNESMLTGESVPVMKGPPCLSSEVYSTETHKRHTLFAGTHVIQTRFYGNNQVLAKVVRTGFYTAKGEMIKSILFPKPFVFEFYKDAVKFVIFMFCIAAIGMTYSVWLYILRGSSAGTILLRTLDIITIVVPPALPAAMTAGIVYSQQRLRANRIFCVSPARIVICGKLQVMCFDKTGTLTEDGLDLYAVIPATEDKFGRCVVDINSLSTTSPLVQALASCHSLTSIQGELKGDPLDLKMFEFTQWVLEEPGPENNRYDNLIPAVVKPRTAANGNAQDLDNYETLMEMPYEIGLLRRFHFSSSQQSMGVIARVLGQPQMVYFVKGAPEKVAGMCDPKSLPENFSTILHEYTSNGYRVIGLAHKKLDRKMKWVDAQRIKRDNLECDMIFLGFLVMQNSLKKETSEVIKELHDAQIRQIMKLVLITVGSHLGDDTRPPLHMEVVGEDGPPLLSMESYVIALEGKTWAVIRAHYPEMMRTVIKKGMVFGRFGPEQKTQLVTSLQEEGLVVGMCGDGANDCGALKAAHVGISLSEADASVAAPFTSKEQNIRCVKHLALEGRCALSTSFAIFKYMALYSLIQFFSILILYNCVSDYMVLTLVTQFAFVLILLLCPWVWLAEVMEIMPVDLHDQDQTYFRIYLLIIPILHLVLAIAIEATLSEVDKLGSFFRTFRRRCADKEDAADLTCPLWLPDPASPVC</sequence>
<dbReference type="AlphaFoldDB" id="A0A194R0W8"/>